<dbReference type="STRING" id="455.Ljam_2148"/>
<dbReference type="PATRIC" id="fig|455.5.peg.2266"/>
<dbReference type="AlphaFoldDB" id="A0A0W0UJ70"/>
<dbReference type="Proteomes" id="UP000054715">
    <property type="component" value="Unassembled WGS sequence"/>
</dbReference>
<evidence type="ECO:0000313" key="1">
    <source>
        <dbReference type="EMBL" id="KTD07953.1"/>
    </source>
</evidence>
<name>A0A0W0UJ70_9GAMM</name>
<dbReference type="EMBL" id="LNYG01000013">
    <property type="protein sequence ID" value="KTD07953.1"/>
    <property type="molecule type" value="Genomic_DNA"/>
</dbReference>
<protein>
    <recommendedName>
        <fullName evidence="3">J domain-containing protein</fullName>
    </recommendedName>
</protein>
<reference evidence="1 2" key="1">
    <citation type="submission" date="2015-11" db="EMBL/GenBank/DDBJ databases">
        <title>Genomic analysis of 38 Legionella species identifies large and diverse effector repertoires.</title>
        <authorList>
            <person name="Burstein D."/>
            <person name="Amaro F."/>
            <person name="Zusman T."/>
            <person name="Lifshitz Z."/>
            <person name="Cohen O."/>
            <person name="Gilbert J.A."/>
            <person name="Pupko T."/>
            <person name="Shuman H.A."/>
            <person name="Segal G."/>
        </authorList>
    </citation>
    <scope>NUCLEOTIDE SEQUENCE [LARGE SCALE GENOMIC DNA]</scope>
    <source>
        <strain evidence="1 2">JA-26-G1-E2</strain>
    </source>
</reference>
<evidence type="ECO:0008006" key="3">
    <source>
        <dbReference type="Google" id="ProtNLM"/>
    </source>
</evidence>
<gene>
    <name evidence="1" type="ORF">Ljam_2148</name>
</gene>
<comment type="caution">
    <text evidence="1">The sequence shown here is derived from an EMBL/GenBank/DDBJ whole genome shotgun (WGS) entry which is preliminary data.</text>
</comment>
<dbReference type="OrthoDB" id="5654005at2"/>
<dbReference type="RefSeq" id="WP_058450023.1">
    <property type="nucleotide sequence ID" value="NZ_CAAAJF010000002.1"/>
</dbReference>
<proteinExistence type="predicted"/>
<sequence length="159" mass="18199">MAAINFNNAFEVLQLTPGVSYTEIKQRYETLVSPTLSAESAALKKIAAAYNDLQLLSRPYELLTLSEQTALLNAFDEMSDVELDFWFTLYPHSSRQFYWDSKNYPQIATYLTKSVYKTALSTVGTFLGSFTSCYGSNFGKEEEYYEDAVELPLWRKKTQ</sequence>
<accession>A0A0W0UJ70</accession>
<evidence type="ECO:0000313" key="2">
    <source>
        <dbReference type="Proteomes" id="UP000054715"/>
    </source>
</evidence>
<organism evidence="1 2">
    <name type="scientific">Legionella jamestowniensis</name>
    <dbReference type="NCBI Taxonomy" id="455"/>
    <lineage>
        <taxon>Bacteria</taxon>
        <taxon>Pseudomonadati</taxon>
        <taxon>Pseudomonadota</taxon>
        <taxon>Gammaproteobacteria</taxon>
        <taxon>Legionellales</taxon>
        <taxon>Legionellaceae</taxon>
        <taxon>Legionella</taxon>
    </lineage>
</organism>